<comment type="caution">
    <text evidence="1">The sequence shown here is derived from an EMBL/GenBank/DDBJ whole genome shotgun (WGS) entry which is preliminary data.</text>
</comment>
<proteinExistence type="predicted"/>
<feature type="non-terminal residue" evidence="1">
    <location>
        <position position="128"/>
    </location>
</feature>
<dbReference type="InterPro" id="IPR029063">
    <property type="entry name" value="SAM-dependent_MTases_sf"/>
</dbReference>
<dbReference type="EMBL" id="BARS01038847">
    <property type="protein sequence ID" value="GAG14191.1"/>
    <property type="molecule type" value="Genomic_DNA"/>
</dbReference>
<reference evidence="1" key="1">
    <citation type="journal article" date="2014" name="Front. Microbiol.">
        <title>High frequency of phylogenetically diverse reductive dehalogenase-homologous genes in deep subseafloor sedimentary metagenomes.</title>
        <authorList>
            <person name="Kawai M."/>
            <person name="Futagami T."/>
            <person name="Toyoda A."/>
            <person name="Takaki Y."/>
            <person name="Nishi S."/>
            <person name="Hori S."/>
            <person name="Arai W."/>
            <person name="Tsubouchi T."/>
            <person name="Morono Y."/>
            <person name="Uchiyama I."/>
            <person name="Ito T."/>
            <person name="Fujiyama A."/>
            <person name="Inagaki F."/>
            <person name="Takami H."/>
        </authorList>
    </citation>
    <scope>NUCLEOTIDE SEQUENCE</scope>
    <source>
        <strain evidence="1">Expedition CK06-06</strain>
    </source>
</reference>
<dbReference type="AlphaFoldDB" id="X0WNA7"/>
<dbReference type="Gene3D" id="3.40.50.150">
    <property type="entry name" value="Vaccinia Virus protein VP39"/>
    <property type="match status" value="1"/>
</dbReference>
<accession>X0WNA7</accession>
<sequence>MDMKRTFIKILWGIVPKNLKKQLINFKTLALDFGQWQSIKKKIPVDKEGDPIPWYTYPAIEYLKQFDLTDKTTFEWGSGNSSLFWARKAKEIVSIESNKEWLNIVNKSKLSNQKMFLFEKKDDYVKAI</sequence>
<evidence type="ECO:0000313" key="1">
    <source>
        <dbReference type="EMBL" id="GAG14191.1"/>
    </source>
</evidence>
<protein>
    <submittedName>
        <fullName evidence="1">Uncharacterized protein</fullName>
    </submittedName>
</protein>
<gene>
    <name evidence="1" type="ORF">S01H1_59396</name>
</gene>
<name>X0WNA7_9ZZZZ</name>
<organism evidence="1">
    <name type="scientific">marine sediment metagenome</name>
    <dbReference type="NCBI Taxonomy" id="412755"/>
    <lineage>
        <taxon>unclassified sequences</taxon>
        <taxon>metagenomes</taxon>
        <taxon>ecological metagenomes</taxon>
    </lineage>
</organism>